<evidence type="ECO:0000256" key="1">
    <source>
        <dbReference type="SAM" id="Phobius"/>
    </source>
</evidence>
<dbReference type="EMBL" id="CAJPWZ010000703">
    <property type="protein sequence ID" value="CAG2198918.1"/>
    <property type="molecule type" value="Genomic_DNA"/>
</dbReference>
<dbReference type="Proteomes" id="UP000683360">
    <property type="component" value="Unassembled WGS sequence"/>
</dbReference>
<keyword evidence="1" id="KW-1133">Transmembrane helix</keyword>
<keyword evidence="3" id="KW-1185">Reference proteome</keyword>
<keyword evidence="1" id="KW-0812">Transmembrane</keyword>
<comment type="caution">
    <text evidence="2">The sequence shown here is derived from an EMBL/GenBank/DDBJ whole genome shotgun (WGS) entry which is preliminary data.</text>
</comment>
<keyword evidence="1" id="KW-0472">Membrane</keyword>
<accession>A0A8S3QTS9</accession>
<dbReference type="AlphaFoldDB" id="A0A8S3QTS9"/>
<evidence type="ECO:0000313" key="3">
    <source>
        <dbReference type="Proteomes" id="UP000683360"/>
    </source>
</evidence>
<feature type="transmembrane region" description="Helical" evidence="1">
    <location>
        <begin position="159"/>
        <end position="185"/>
    </location>
</feature>
<dbReference type="OrthoDB" id="10372908at2759"/>
<gene>
    <name evidence="2" type="ORF">MEDL_13635</name>
</gene>
<evidence type="ECO:0000313" key="2">
    <source>
        <dbReference type="EMBL" id="CAG2198918.1"/>
    </source>
</evidence>
<name>A0A8S3QTS9_MYTED</name>
<sequence length="247" mass="27957">MSYFLRNNTLNTQGRCSFPTEFEGYLVSCFPVDNCVENGQIYVYRETKSRCLNDDYFDIKISILEVDDILSVGWKRLGPKKQRGVKLIAYSEQIIVKVIEVNETGQTNSFFVPHSLNANRLCIHAYLNDRTFERCVDINHTEINGKSNSVSETNSNNGAIYVTSAALVLSVLLNIFGSIFIFVFIRKKWPTNDANSNQFANNSYVPNEYEMSSARHGGNHQQLDVYDQLSENSNNNTGGGAYENLNI</sequence>
<reference evidence="2" key="1">
    <citation type="submission" date="2021-03" db="EMBL/GenBank/DDBJ databases">
        <authorList>
            <person name="Bekaert M."/>
        </authorList>
    </citation>
    <scope>NUCLEOTIDE SEQUENCE</scope>
</reference>
<protein>
    <submittedName>
        <fullName evidence="2">Uncharacterized protein</fullName>
    </submittedName>
</protein>
<organism evidence="2 3">
    <name type="scientific">Mytilus edulis</name>
    <name type="common">Blue mussel</name>
    <dbReference type="NCBI Taxonomy" id="6550"/>
    <lineage>
        <taxon>Eukaryota</taxon>
        <taxon>Metazoa</taxon>
        <taxon>Spiralia</taxon>
        <taxon>Lophotrochozoa</taxon>
        <taxon>Mollusca</taxon>
        <taxon>Bivalvia</taxon>
        <taxon>Autobranchia</taxon>
        <taxon>Pteriomorphia</taxon>
        <taxon>Mytilida</taxon>
        <taxon>Mytiloidea</taxon>
        <taxon>Mytilidae</taxon>
        <taxon>Mytilinae</taxon>
        <taxon>Mytilus</taxon>
    </lineage>
</organism>
<proteinExistence type="predicted"/>